<dbReference type="InterPro" id="IPR047726">
    <property type="entry name" value="CsgH_dom"/>
</dbReference>
<evidence type="ECO:0000256" key="3">
    <source>
        <dbReference type="ARBA" id="ARBA00017442"/>
    </source>
</evidence>
<keyword evidence="5" id="KW-0574">Periplasm</keyword>
<evidence type="ECO:0000313" key="7">
    <source>
        <dbReference type="EMBL" id="HAT3581828.1"/>
    </source>
</evidence>
<dbReference type="Proteomes" id="UP000867740">
    <property type="component" value="Unassembled WGS sequence"/>
</dbReference>
<gene>
    <name evidence="7" type="primary">csgC</name>
    <name evidence="7" type="ORF">I8531_002130</name>
</gene>
<dbReference type="InterPro" id="IPR053722">
    <property type="entry name" value="Curli_assembly_CsgC/AgfC"/>
</dbReference>
<dbReference type="Pfam" id="PF10610">
    <property type="entry name" value="Tafi-CsgC"/>
    <property type="match status" value="1"/>
</dbReference>
<protein>
    <recommendedName>
        <fullName evidence="3">Curli assembly protein CsgC</fullName>
    </recommendedName>
</protein>
<keyword evidence="6" id="KW-0143">Chaperone</keyword>
<dbReference type="NCBIfam" id="NF007507">
    <property type="entry name" value="PRK10102.1"/>
    <property type="match status" value="1"/>
</dbReference>
<dbReference type="AlphaFoldDB" id="A0A9P3WE78"/>
<keyword evidence="4" id="KW-0732">Signal</keyword>
<dbReference type="Gene3D" id="2.60.40.2420">
    <property type="match status" value="1"/>
</dbReference>
<evidence type="ECO:0000256" key="1">
    <source>
        <dbReference type="ARBA" id="ARBA00004418"/>
    </source>
</evidence>
<dbReference type="NCBIfam" id="NF041112">
    <property type="entry name" value="chap_CsgH_alph"/>
    <property type="match status" value="1"/>
</dbReference>
<comment type="subcellular location">
    <subcellularLocation>
        <location evidence="1">Periplasm</location>
    </subcellularLocation>
</comment>
<dbReference type="RefSeq" id="WP_047369820.1">
    <property type="nucleotide sequence ID" value="NZ_CABMNU010000005.1"/>
</dbReference>
<comment type="similarity">
    <text evidence="2">Belongs to the CsgC/AgfC family.</text>
</comment>
<evidence type="ECO:0000256" key="4">
    <source>
        <dbReference type="ARBA" id="ARBA00022729"/>
    </source>
</evidence>
<evidence type="ECO:0000256" key="5">
    <source>
        <dbReference type="ARBA" id="ARBA00022764"/>
    </source>
</evidence>
<dbReference type="EMBL" id="DACSUM010000014">
    <property type="protein sequence ID" value="HAT3581828.1"/>
    <property type="molecule type" value="Genomic_DNA"/>
</dbReference>
<proteinExistence type="inferred from homology"/>
<dbReference type="InterPro" id="IPR014491">
    <property type="entry name" value="Curli_production_prot_CsgC"/>
</dbReference>
<reference evidence="7" key="2">
    <citation type="submission" date="2020-10" db="EMBL/GenBank/DDBJ databases">
        <authorList>
            <consortium name="NCBI Pathogen Detection Project"/>
        </authorList>
    </citation>
    <scope>NUCLEOTIDE SEQUENCE</scope>
    <source>
        <strain evidence="7">CAVp300</strain>
    </source>
</reference>
<reference evidence="7" key="1">
    <citation type="journal article" date="2018" name="Genome Biol.">
        <title>SKESA: strategic k-mer extension for scrupulous assemblies.</title>
        <authorList>
            <person name="Souvorov A."/>
            <person name="Agarwala R."/>
            <person name="Lipman D.J."/>
        </authorList>
    </citation>
    <scope>NUCLEOTIDE SEQUENCE</scope>
    <source>
        <strain evidence="7">CAVp300</strain>
    </source>
</reference>
<sequence>MNTLLLLAALSSQITFDTTRVGDMYTITPQVLLTENCVCQVQILATREGQGGQSRTQQRKTMQFIANQPTSLMRLSMNIEAQDSVDIVVTVTDGQSVNVSRHWTSQQKI</sequence>
<comment type="caution">
    <text evidence="7">The sequence shown here is derived from an EMBL/GenBank/DDBJ whole genome shotgun (WGS) entry which is preliminary data.</text>
</comment>
<evidence type="ECO:0000256" key="6">
    <source>
        <dbReference type="ARBA" id="ARBA00023186"/>
    </source>
</evidence>
<name>A0A9P3WE78_KLUIN</name>
<evidence type="ECO:0000313" key="8">
    <source>
        <dbReference type="Proteomes" id="UP000867740"/>
    </source>
</evidence>
<dbReference type="GO" id="GO:0042597">
    <property type="term" value="C:periplasmic space"/>
    <property type="evidence" value="ECO:0007669"/>
    <property type="project" value="UniProtKB-SubCell"/>
</dbReference>
<evidence type="ECO:0000256" key="2">
    <source>
        <dbReference type="ARBA" id="ARBA00006329"/>
    </source>
</evidence>
<accession>A0A9P3WE78</accession>
<organism evidence="7 8">
    <name type="scientific">Kluyvera intermedia</name>
    <name type="common">Enterobacter intermedius</name>
    <dbReference type="NCBI Taxonomy" id="61648"/>
    <lineage>
        <taxon>Bacteria</taxon>
        <taxon>Pseudomonadati</taxon>
        <taxon>Pseudomonadota</taxon>
        <taxon>Gammaproteobacteria</taxon>
        <taxon>Enterobacterales</taxon>
        <taxon>Enterobacteriaceae</taxon>
        <taxon>Kluyvera</taxon>
    </lineage>
</organism>